<sequence length="231" mass="25459">MTLLWMSTFRMLSPRATFARALVLTACVAACAVAAANQLEAEAVVFFHRHGDRSPTALMPRDEANNKRWTEMGLGMLTPQGMAQLEALGSAFRKRYVLGEPFQVLSPSYKHVGLRAVSITKNSLYRLQSCQVVSRFQVMADRPVTVPTQPTPKTPRLNDRTGTKVPIAHYSAHDSTLIALLGALGAFDDENPPYGSTVVFELLRDSTEINGERPLLLQTLPSAHVHKSSWV</sequence>
<dbReference type="Proteomes" id="UP000241890">
    <property type="component" value="Unassembled WGS sequence"/>
</dbReference>
<evidence type="ECO:0000313" key="4">
    <source>
        <dbReference type="EMBL" id="GBG28484.1"/>
    </source>
</evidence>
<proteinExistence type="inferred from homology"/>
<dbReference type="InterPro" id="IPR000560">
    <property type="entry name" value="His_Pase_clade-2"/>
</dbReference>
<dbReference type="AlphaFoldDB" id="A0A2R5GKT6"/>
<evidence type="ECO:0000256" key="1">
    <source>
        <dbReference type="ARBA" id="ARBA00005375"/>
    </source>
</evidence>
<comment type="caution">
    <text evidence="4">The sequence shown here is derived from an EMBL/GenBank/DDBJ whole genome shotgun (WGS) entry which is preliminary data.</text>
</comment>
<comment type="similarity">
    <text evidence="1">Belongs to the histidine acid phosphatase family.</text>
</comment>
<evidence type="ECO:0000256" key="2">
    <source>
        <dbReference type="ARBA" id="ARBA00022801"/>
    </source>
</evidence>
<dbReference type="OrthoDB" id="10257284at2759"/>
<keyword evidence="3" id="KW-0732">Signal</keyword>
<evidence type="ECO:0000256" key="3">
    <source>
        <dbReference type="SAM" id="SignalP"/>
    </source>
</evidence>
<name>A0A2R5GKT6_9STRA</name>
<dbReference type="SUPFAM" id="SSF53254">
    <property type="entry name" value="Phosphoglycerate mutase-like"/>
    <property type="match status" value="2"/>
</dbReference>
<feature type="chain" id="PRO_5015308995" evidence="3">
    <location>
        <begin position="22"/>
        <end position="231"/>
    </location>
</feature>
<keyword evidence="5" id="KW-1185">Reference proteome</keyword>
<dbReference type="InterPro" id="IPR050645">
    <property type="entry name" value="Histidine_acid_phosphatase"/>
</dbReference>
<dbReference type="InParanoid" id="A0A2R5GKT6"/>
<accession>A0A2R5GKT6</accession>
<feature type="signal peptide" evidence="3">
    <location>
        <begin position="1"/>
        <end position="21"/>
    </location>
</feature>
<dbReference type="GO" id="GO:0016791">
    <property type="term" value="F:phosphatase activity"/>
    <property type="evidence" value="ECO:0007669"/>
    <property type="project" value="TreeGrafter"/>
</dbReference>
<dbReference type="InterPro" id="IPR029033">
    <property type="entry name" value="His_PPase_superfam"/>
</dbReference>
<dbReference type="PANTHER" id="PTHR11567:SF110">
    <property type="entry name" value="2-PHOSPHOXYLOSE PHOSPHATASE 1"/>
    <property type="match status" value="1"/>
</dbReference>
<dbReference type="Gene3D" id="3.40.50.1240">
    <property type="entry name" value="Phosphoglycerate mutase-like"/>
    <property type="match status" value="2"/>
</dbReference>
<gene>
    <name evidence="4" type="ORF">FCC1311_116601</name>
</gene>
<dbReference type="Pfam" id="PF00328">
    <property type="entry name" value="His_Phos_2"/>
    <property type="match status" value="2"/>
</dbReference>
<dbReference type="CDD" id="cd07061">
    <property type="entry name" value="HP_HAP_like"/>
    <property type="match status" value="1"/>
</dbReference>
<dbReference type="PANTHER" id="PTHR11567">
    <property type="entry name" value="ACID PHOSPHATASE-RELATED"/>
    <property type="match status" value="1"/>
</dbReference>
<evidence type="ECO:0000313" key="5">
    <source>
        <dbReference type="Proteomes" id="UP000241890"/>
    </source>
</evidence>
<dbReference type="EMBL" id="BEYU01000042">
    <property type="protein sequence ID" value="GBG28484.1"/>
    <property type="molecule type" value="Genomic_DNA"/>
</dbReference>
<organism evidence="4 5">
    <name type="scientific">Hondaea fermentalgiana</name>
    <dbReference type="NCBI Taxonomy" id="2315210"/>
    <lineage>
        <taxon>Eukaryota</taxon>
        <taxon>Sar</taxon>
        <taxon>Stramenopiles</taxon>
        <taxon>Bigyra</taxon>
        <taxon>Labyrinthulomycetes</taxon>
        <taxon>Thraustochytrida</taxon>
        <taxon>Thraustochytriidae</taxon>
        <taxon>Hondaea</taxon>
    </lineage>
</organism>
<reference evidence="4 5" key="1">
    <citation type="submission" date="2017-12" db="EMBL/GenBank/DDBJ databases">
        <title>Sequencing, de novo assembly and annotation of complete genome of a new Thraustochytrid species, strain FCC1311.</title>
        <authorList>
            <person name="Sedici K."/>
            <person name="Godart F."/>
            <person name="Aiese Cigliano R."/>
            <person name="Sanseverino W."/>
            <person name="Barakat M."/>
            <person name="Ortet P."/>
            <person name="Marechal E."/>
            <person name="Cagnac O."/>
            <person name="Amato A."/>
        </authorList>
    </citation>
    <scope>NUCLEOTIDE SEQUENCE [LARGE SCALE GENOMIC DNA]</scope>
</reference>
<protein>
    <submittedName>
        <fullName evidence="4">Lysosomal acid phosphatase</fullName>
    </submittedName>
</protein>
<keyword evidence="2" id="KW-0378">Hydrolase</keyword>